<dbReference type="SUPFAM" id="SSF51735">
    <property type="entry name" value="NAD(P)-binding Rossmann-fold domains"/>
    <property type="match status" value="1"/>
</dbReference>
<organism evidence="3 4">
    <name type="scientific">Rhodopseudomonas pseudopalustris</name>
    <dbReference type="NCBI Taxonomy" id="1513892"/>
    <lineage>
        <taxon>Bacteria</taxon>
        <taxon>Pseudomonadati</taxon>
        <taxon>Pseudomonadota</taxon>
        <taxon>Alphaproteobacteria</taxon>
        <taxon>Hyphomicrobiales</taxon>
        <taxon>Nitrobacteraceae</taxon>
        <taxon>Rhodopseudomonas</taxon>
    </lineage>
</organism>
<evidence type="ECO:0000256" key="2">
    <source>
        <dbReference type="ARBA" id="ARBA00023002"/>
    </source>
</evidence>
<dbReference type="Pfam" id="PF13561">
    <property type="entry name" value="adh_short_C2"/>
    <property type="match status" value="1"/>
</dbReference>
<gene>
    <name evidence="3" type="ORF">SAMN05444123_102265</name>
</gene>
<accession>A0A1H8NTM2</accession>
<dbReference type="PRINTS" id="PR00081">
    <property type="entry name" value="GDHRDH"/>
</dbReference>
<reference evidence="4" key="1">
    <citation type="submission" date="2016-10" db="EMBL/GenBank/DDBJ databases">
        <authorList>
            <person name="Varghese N."/>
            <person name="Submissions S."/>
        </authorList>
    </citation>
    <scope>NUCLEOTIDE SEQUENCE [LARGE SCALE GENOMIC DNA]</scope>
    <source>
        <strain evidence="4">DSM 123</strain>
    </source>
</reference>
<comment type="similarity">
    <text evidence="1">Belongs to the short-chain dehydrogenases/reductases (SDR) family.</text>
</comment>
<dbReference type="Proteomes" id="UP000199615">
    <property type="component" value="Unassembled WGS sequence"/>
</dbReference>
<dbReference type="GO" id="GO:0016491">
    <property type="term" value="F:oxidoreductase activity"/>
    <property type="evidence" value="ECO:0007669"/>
    <property type="project" value="UniProtKB-KW"/>
</dbReference>
<evidence type="ECO:0000256" key="1">
    <source>
        <dbReference type="ARBA" id="ARBA00006484"/>
    </source>
</evidence>
<dbReference type="RefSeq" id="WP_011501674.1">
    <property type="nucleotide sequence ID" value="NZ_FODT01000002.1"/>
</dbReference>
<proteinExistence type="inferred from homology"/>
<name>A0A1H8NTM2_9BRAD</name>
<dbReference type="FunFam" id="3.40.50.720:FF:000084">
    <property type="entry name" value="Short-chain dehydrogenase reductase"/>
    <property type="match status" value="1"/>
</dbReference>
<dbReference type="PANTHER" id="PTHR43639:SF1">
    <property type="entry name" value="SHORT-CHAIN DEHYDROGENASE_REDUCTASE FAMILY PROTEIN"/>
    <property type="match status" value="1"/>
</dbReference>
<dbReference type="AlphaFoldDB" id="A0A1H8NTM2"/>
<dbReference type="PANTHER" id="PTHR43639">
    <property type="entry name" value="OXIDOREDUCTASE, SHORT-CHAIN DEHYDROGENASE/REDUCTASE FAMILY (AFU_ORTHOLOGUE AFUA_5G02870)"/>
    <property type="match status" value="1"/>
</dbReference>
<evidence type="ECO:0000313" key="3">
    <source>
        <dbReference type="EMBL" id="SEO32939.1"/>
    </source>
</evidence>
<dbReference type="OrthoDB" id="9803333at2"/>
<dbReference type="InterPro" id="IPR002347">
    <property type="entry name" value="SDR_fam"/>
</dbReference>
<sequence>MKPLTDRIALVTGASRGIGRAIAVRLAQDGAIVGIHYRAERDKAEQTLELIRSQGGKGFVVAADLADAAGAAHLADELIAELRTLRIPATLDILVNNAGIDDRKTIDQVTEADFDRMVQVNLKSPFFLIQKLLPVLANGGRIINISSMATRLSFPTMPVYAPTKAALSTLSRILAVHLGPRCITVNTVAPGATATDLNPAASDPQHSEAIRDSVALGRIAGPEDIAPIVAFLASRNGGWITGETIEASGGQRL</sequence>
<keyword evidence="2" id="KW-0560">Oxidoreductase</keyword>
<keyword evidence="4" id="KW-1185">Reference proteome</keyword>
<dbReference type="Gene3D" id="3.40.50.720">
    <property type="entry name" value="NAD(P)-binding Rossmann-like Domain"/>
    <property type="match status" value="1"/>
</dbReference>
<dbReference type="EMBL" id="FODT01000002">
    <property type="protein sequence ID" value="SEO32939.1"/>
    <property type="molecule type" value="Genomic_DNA"/>
</dbReference>
<dbReference type="InterPro" id="IPR036291">
    <property type="entry name" value="NAD(P)-bd_dom_sf"/>
</dbReference>
<dbReference type="PRINTS" id="PR00080">
    <property type="entry name" value="SDRFAMILY"/>
</dbReference>
<evidence type="ECO:0000313" key="4">
    <source>
        <dbReference type="Proteomes" id="UP000199615"/>
    </source>
</evidence>
<protein>
    <submittedName>
        <fullName evidence="3">NAD(P)-dependent dehydrogenase, short-chain alcohol dehydrogenase family</fullName>
    </submittedName>
</protein>